<protein>
    <submittedName>
        <fullName evidence="1">Uncharacterized protein</fullName>
    </submittedName>
</protein>
<evidence type="ECO:0000313" key="2">
    <source>
        <dbReference type="Proteomes" id="UP000002964"/>
    </source>
</evidence>
<keyword evidence="2" id="KW-1185">Reference proteome</keyword>
<dbReference type="eggNOG" id="ENOG50338B8">
    <property type="taxonomic scope" value="Bacteria"/>
</dbReference>
<evidence type="ECO:0000313" key="1">
    <source>
        <dbReference type="EMBL" id="EIC21507.1"/>
    </source>
</evidence>
<dbReference type="AlphaFoldDB" id="H8Z1R2"/>
<dbReference type="EMBL" id="JH603169">
    <property type="protein sequence ID" value="EIC21507.1"/>
    <property type="molecule type" value="Genomic_DNA"/>
</dbReference>
<dbReference type="STRING" id="631362.Thi970DRAFT_01719"/>
<reference evidence="1 2" key="2">
    <citation type="submission" date="2011-11" db="EMBL/GenBank/DDBJ databases">
        <authorList>
            <consortium name="US DOE Joint Genome Institute"/>
            <person name="Lucas S."/>
            <person name="Han J."/>
            <person name="Lapidus A."/>
            <person name="Cheng J.-F."/>
            <person name="Goodwin L."/>
            <person name="Pitluck S."/>
            <person name="Peters L."/>
            <person name="Ovchinnikova G."/>
            <person name="Zhang X."/>
            <person name="Detter J.C."/>
            <person name="Han C."/>
            <person name="Tapia R."/>
            <person name="Land M."/>
            <person name="Hauser L."/>
            <person name="Kyrpides N."/>
            <person name="Ivanova N."/>
            <person name="Pagani I."/>
            <person name="Vogl K."/>
            <person name="Liu Z."/>
            <person name="Overmann J."/>
            <person name="Frigaard N.-U."/>
            <person name="Bryant D."/>
            <person name="Woyke T."/>
        </authorList>
    </citation>
    <scope>NUCLEOTIDE SEQUENCE [LARGE SCALE GENOMIC DNA]</scope>
    <source>
        <strain evidence="1 2">970</strain>
    </source>
</reference>
<proteinExistence type="predicted"/>
<dbReference type="HOGENOM" id="CLU_2151308_0_0_6"/>
<name>H8Z1R2_9GAMM</name>
<reference evidence="2" key="1">
    <citation type="submission" date="2011-06" db="EMBL/GenBank/DDBJ databases">
        <authorList>
            <consortium name="US DOE Joint Genome Institute (JGI-PGF)"/>
            <person name="Lucas S."/>
            <person name="Han J."/>
            <person name="Lapidus A."/>
            <person name="Cheng J.-F."/>
            <person name="Goodwin L."/>
            <person name="Pitluck S."/>
            <person name="Peters L."/>
            <person name="Land M.L."/>
            <person name="Hauser L."/>
            <person name="Vogl K."/>
            <person name="Liu Z."/>
            <person name="Overmann J."/>
            <person name="Frigaard N.-U."/>
            <person name="Bryant D.A."/>
            <person name="Woyke T.J."/>
        </authorList>
    </citation>
    <scope>NUCLEOTIDE SEQUENCE [LARGE SCALE GENOMIC DNA]</scope>
    <source>
        <strain evidence="2">970</strain>
    </source>
</reference>
<organism evidence="1 2">
    <name type="scientific">Thiorhodovibrio frisius</name>
    <dbReference type="NCBI Taxonomy" id="631362"/>
    <lineage>
        <taxon>Bacteria</taxon>
        <taxon>Pseudomonadati</taxon>
        <taxon>Pseudomonadota</taxon>
        <taxon>Gammaproteobacteria</taxon>
        <taxon>Chromatiales</taxon>
        <taxon>Chromatiaceae</taxon>
        <taxon>Thiorhodovibrio</taxon>
    </lineage>
</organism>
<dbReference type="Proteomes" id="UP000002964">
    <property type="component" value="Unassembled WGS sequence"/>
</dbReference>
<sequence>TRKQLGETARKPIDKAADYIDNNRERLEYDQALALGLPIATGVIEGACRHLVKDRMDLTGARWGLARAEAILKLRSLKISGDLPAYLAFHFAEHRRHYPGPPIPLDLPVAA</sequence>
<accession>H8Z1R2</accession>
<feature type="non-terminal residue" evidence="1">
    <location>
        <position position="1"/>
    </location>
</feature>
<gene>
    <name evidence="1" type="ORF">Thi970DRAFT_01719</name>
</gene>